<dbReference type="SUPFAM" id="SSF50249">
    <property type="entry name" value="Nucleic acid-binding proteins"/>
    <property type="match status" value="2"/>
</dbReference>
<dbReference type="InterPro" id="IPR012340">
    <property type="entry name" value="NA-bd_OB-fold"/>
</dbReference>
<keyword evidence="3" id="KW-1185">Reference proteome</keyword>
<dbReference type="PANTHER" id="PTHR13356:SF8">
    <property type="entry name" value="REPLICATION PROTEIN A"/>
    <property type="match status" value="1"/>
</dbReference>
<evidence type="ECO:0008006" key="4">
    <source>
        <dbReference type="Google" id="ProtNLM"/>
    </source>
</evidence>
<dbReference type="Proteomes" id="UP000027153">
    <property type="component" value="Unassembled WGS sequence"/>
</dbReference>
<dbReference type="EMBL" id="JMIY01000008">
    <property type="protein sequence ID" value="KCZ70375.1"/>
    <property type="molecule type" value="Genomic_DNA"/>
</dbReference>
<protein>
    <recommendedName>
        <fullName evidence="4">Replication factor A</fullName>
    </recommendedName>
</protein>
<reference evidence="2 3" key="1">
    <citation type="journal article" date="2013" name="Nature">
        <title>Anaerobic oxidation of methane coupled to nitrate reduction in a novel archaeal lineage.</title>
        <authorList>
            <person name="Haroon M.F."/>
            <person name="Hu S."/>
            <person name="Shi Y."/>
            <person name="Imelfort M."/>
            <person name="Keller J."/>
            <person name="Hugenholtz P."/>
            <person name="Yuan Z."/>
            <person name="Tyson G.W."/>
        </authorList>
    </citation>
    <scope>NUCLEOTIDE SEQUENCE [LARGE SCALE GENOMIC DNA]</scope>
    <source>
        <strain evidence="2 3">ANME-2d</strain>
    </source>
</reference>
<gene>
    <name evidence="2" type="ORF">ANME2D_03290</name>
</gene>
<keyword evidence="1" id="KW-0238">DNA-binding</keyword>
<dbReference type="NCBIfam" id="NF005553">
    <property type="entry name" value="PRK07217.1"/>
    <property type="match status" value="1"/>
</dbReference>
<dbReference type="Gene3D" id="2.40.50.140">
    <property type="entry name" value="Nucleic acid-binding proteins"/>
    <property type="match status" value="1"/>
</dbReference>
<dbReference type="PANTHER" id="PTHR13356">
    <property type="entry name" value="OB FOLD NUCLEIC ACID BINDING PROTEIN-RELATED"/>
    <property type="match status" value="1"/>
</dbReference>
<dbReference type="PATRIC" id="fig|1392998.3.peg.3281"/>
<proteinExistence type="predicted"/>
<dbReference type="OrthoDB" id="335252at2157"/>
<evidence type="ECO:0000313" key="2">
    <source>
        <dbReference type="EMBL" id="KCZ70375.1"/>
    </source>
</evidence>
<dbReference type="AlphaFoldDB" id="A0A062V4Q6"/>
<sequence>MKETETQFDESSSKIEARFLELGVKVQASEIKTKLDQLINKYKVPPEEARRNVINYFLKKHNIPKAQFFTPRETQQVKVSDIKEDGKWVTLRCKVVKLWETNQESISQVGLLGDDSGVIKFTKWAKAALPPVEEGKSYILKNVITSEWQGQFSVKLNKTSEIVPIEEDIEVGSTPIEFSGAIVDVQSGSGLIKRCPECNRALVKGACGEHGKVDGIYDLRVKAVMDDGEKVQDILLNREITEGLTGITLDKAREMATEALDQTVVLDMIKSKIIGRYYIATGSRLDRFILVESIKQDTKPLEESISKLLATAKPAAQEA</sequence>
<dbReference type="CDD" id="cd04491">
    <property type="entry name" value="SoSSB_OBF"/>
    <property type="match status" value="1"/>
</dbReference>
<evidence type="ECO:0000313" key="3">
    <source>
        <dbReference type="Proteomes" id="UP000027153"/>
    </source>
</evidence>
<dbReference type="GO" id="GO:0000724">
    <property type="term" value="P:double-strand break repair via homologous recombination"/>
    <property type="evidence" value="ECO:0007669"/>
    <property type="project" value="TreeGrafter"/>
</dbReference>
<name>A0A062V4Q6_9EURY</name>
<organism evidence="2 3">
    <name type="scientific">Candidatus Methanoperedens nitratireducens</name>
    <dbReference type="NCBI Taxonomy" id="1392998"/>
    <lineage>
        <taxon>Archaea</taxon>
        <taxon>Methanobacteriati</taxon>
        <taxon>Methanobacteriota</taxon>
        <taxon>Stenosarchaea group</taxon>
        <taxon>Methanomicrobia</taxon>
        <taxon>Methanosarcinales</taxon>
        <taxon>ANME-2 cluster</taxon>
        <taxon>Candidatus Methanoperedentaceae</taxon>
        <taxon>Candidatus Methanoperedens</taxon>
    </lineage>
</organism>
<comment type="caution">
    <text evidence="2">The sequence shown here is derived from an EMBL/GenBank/DDBJ whole genome shotgun (WGS) entry which is preliminary data.</text>
</comment>
<dbReference type="RefSeq" id="WP_048093897.1">
    <property type="nucleotide sequence ID" value="NZ_JMIY01000008.1"/>
</dbReference>
<dbReference type="FunFam" id="2.40.50.140:FF:000301">
    <property type="entry name" value="Replication protein A"/>
    <property type="match status" value="1"/>
</dbReference>
<dbReference type="GO" id="GO:0010212">
    <property type="term" value="P:response to ionizing radiation"/>
    <property type="evidence" value="ECO:0007669"/>
    <property type="project" value="TreeGrafter"/>
</dbReference>
<accession>A0A062V4Q6</accession>
<dbReference type="GO" id="GO:0003677">
    <property type="term" value="F:DNA binding"/>
    <property type="evidence" value="ECO:0007669"/>
    <property type="project" value="UniProtKB-KW"/>
</dbReference>
<dbReference type="InterPro" id="IPR051231">
    <property type="entry name" value="SOSS-B"/>
</dbReference>
<evidence type="ECO:0000256" key="1">
    <source>
        <dbReference type="ARBA" id="ARBA00023125"/>
    </source>
</evidence>